<dbReference type="PANTHER" id="PTHR10578:SF107">
    <property type="entry name" value="2-HYDROXYACID OXIDASE 1"/>
    <property type="match status" value="1"/>
</dbReference>
<comment type="similarity">
    <text evidence="5">Belongs to the FMN-dependent alpha-hydroxy acid dehydrogenase family.</text>
</comment>
<dbReference type="GO" id="GO:0010181">
    <property type="term" value="F:FMN binding"/>
    <property type="evidence" value="ECO:0007669"/>
    <property type="project" value="InterPro"/>
</dbReference>
<feature type="domain" description="FMN hydroxy acid dehydrogenase" evidence="8">
    <location>
        <begin position="11"/>
        <end position="350"/>
    </location>
</feature>
<feature type="binding site" evidence="7">
    <location>
        <position position="140"/>
    </location>
    <ligand>
        <name>FMN</name>
        <dbReference type="ChEBI" id="CHEBI:58210"/>
    </ligand>
</feature>
<dbReference type="HOGENOM" id="CLU_020639_0_0_5"/>
<dbReference type="GO" id="GO:0003973">
    <property type="term" value="F:(S)-2-hydroxy-acid oxidase activity"/>
    <property type="evidence" value="ECO:0007669"/>
    <property type="project" value="UniProtKB-EC"/>
</dbReference>
<dbReference type="AlphaFoldDB" id="Q92NB8"/>
<evidence type="ECO:0000256" key="1">
    <source>
        <dbReference type="ARBA" id="ARBA00001917"/>
    </source>
</evidence>
<dbReference type="PROSITE" id="PS00557">
    <property type="entry name" value="FMN_HYDROXY_ACID_DH_1"/>
    <property type="match status" value="1"/>
</dbReference>
<feature type="binding site" evidence="7">
    <location>
        <position position="248"/>
    </location>
    <ligand>
        <name>glyoxylate</name>
        <dbReference type="ChEBI" id="CHEBI:36655"/>
    </ligand>
</feature>
<protein>
    <submittedName>
        <fullName evidence="9">(S)-2-hydroxy-acid oxidase</fullName>
        <ecNumber evidence="9">1.1.3.15</ecNumber>
    </submittedName>
</protein>
<dbReference type="GO" id="GO:0009060">
    <property type="term" value="P:aerobic respiration"/>
    <property type="evidence" value="ECO:0007669"/>
    <property type="project" value="TreeGrafter"/>
</dbReference>
<feature type="binding site" evidence="7">
    <location>
        <begin position="90"/>
        <end position="92"/>
    </location>
    <ligand>
        <name>FMN</name>
        <dbReference type="ChEBI" id="CHEBI:58210"/>
    </ligand>
</feature>
<proteinExistence type="inferred from homology"/>
<dbReference type="EMBL" id="AL591688">
    <property type="protein sequence ID" value="CAC46871.1"/>
    <property type="molecule type" value="Genomic_DNA"/>
</dbReference>
<organism evidence="9 10">
    <name type="scientific">Rhizobium meliloti (strain 1021)</name>
    <name type="common">Ensifer meliloti</name>
    <name type="synonym">Sinorhizobium meliloti</name>
    <dbReference type="NCBI Taxonomy" id="266834"/>
    <lineage>
        <taxon>Bacteria</taxon>
        <taxon>Pseudomonadati</taxon>
        <taxon>Pseudomonadota</taxon>
        <taxon>Alphaproteobacteria</taxon>
        <taxon>Hyphomicrobiales</taxon>
        <taxon>Rhizobiaceae</taxon>
        <taxon>Sinorhizobium/Ensifer group</taxon>
        <taxon>Sinorhizobium</taxon>
    </lineage>
</organism>
<dbReference type="SUPFAM" id="SSF51395">
    <property type="entry name" value="FMN-linked oxidoreductases"/>
    <property type="match status" value="1"/>
</dbReference>
<dbReference type="InterPro" id="IPR008259">
    <property type="entry name" value="FMN_hydac_DH_AS"/>
</dbReference>
<dbReference type="CDD" id="cd02809">
    <property type="entry name" value="alpha_hydroxyacid_oxid_FMN"/>
    <property type="match status" value="1"/>
</dbReference>
<dbReference type="PROSITE" id="PS51349">
    <property type="entry name" value="FMN_HYDROXY_ACID_DH_2"/>
    <property type="match status" value="1"/>
</dbReference>
<evidence type="ECO:0000256" key="3">
    <source>
        <dbReference type="ARBA" id="ARBA00022643"/>
    </source>
</evidence>
<dbReference type="EC" id="1.1.3.15" evidence="9"/>
<sequence length="364" mass="38697">MSKGEEATCPPHLGDFESLQEIIQKAQGALPKEKWDSLVGGAETETTLKRNRLAIDSIAFKPRVLRNVSVVDLSIEHFGRRLRLPIFLAPTGPLNLFGPGGGAAVASGAQVFGVAHMLSSGCTPLESVAEAAPSALRMAQLYVRGDDASVHKYVGRALASGCAAICLTVDSAVLARRDRDIANRHRTAGLGKWPGQAYQAGLDWRTVKLIKDSYDIPLVLKGIATVEDARIAVDHGVDWIYVSNHGGRQLDHGRGTMDVLPEIIDAVGGQAKVMVDGGFCRGTDIIKALAIGANLVGLGRMQCYALAAGGEAAIIRMLELIEDEMLRSMALLGVPTIGDLDRSYLYPAVPVTIPSALSAFPLIN</sequence>
<feature type="active site" description="Proton acceptor" evidence="6">
    <location>
        <position position="245"/>
    </location>
</feature>
<dbReference type="Proteomes" id="UP000001976">
    <property type="component" value="Chromosome"/>
</dbReference>
<dbReference type="EnsemblBacteria" id="CAC46871">
    <property type="protein sequence ID" value="CAC46871"/>
    <property type="gene ID" value="SMc01740"/>
</dbReference>
<dbReference type="Gene3D" id="3.20.20.70">
    <property type="entry name" value="Aldolase class I"/>
    <property type="match status" value="1"/>
</dbReference>
<keyword evidence="10" id="KW-1185">Reference proteome</keyword>
<keyword evidence="4 9" id="KW-0560">Oxidoreductase</keyword>
<dbReference type="GO" id="GO:0005886">
    <property type="term" value="C:plasma membrane"/>
    <property type="evidence" value="ECO:0007669"/>
    <property type="project" value="TreeGrafter"/>
</dbReference>
<dbReference type="InterPro" id="IPR037396">
    <property type="entry name" value="FMN_HAD"/>
</dbReference>
<feature type="binding site" evidence="7">
    <location>
        <position position="168"/>
    </location>
    <ligand>
        <name>FMN</name>
        <dbReference type="ChEBI" id="CHEBI:58210"/>
    </ligand>
</feature>
<dbReference type="Pfam" id="PF01070">
    <property type="entry name" value="FMN_dh"/>
    <property type="match status" value="1"/>
</dbReference>
<dbReference type="RefSeq" id="WP_010969836.1">
    <property type="nucleotide sequence ID" value="NC_003047.1"/>
</dbReference>
<feature type="binding site" evidence="7">
    <location>
        <position position="245"/>
    </location>
    <ligand>
        <name>glyoxylate</name>
        <dbReference type="ChEBI" id="CHEBI:36655"/>
    </ligand>
</feature>
<accession>Q92NB8</accession>
<dbReference type="PANTHER" id="PTHR10578">
    <property type="entry name" value="S -2-HYDROXY-ACID OXIDASE-RELATED"/>
    <property type="match status" value="1"/>
</dbReference>
<evidence type="ECO:0000259" key="8">
    <source>
        <dbReference type="PROSITE" id="PS51349"/>
    </source>
</evidence>
<evidence type="ECO:0000313" key="10">
    <source>
        <dbReference type="Proteomes" id="UP000001976"/>
    </source>
</evidence>
<evidence type="ECO:0000256" key="6">
    <source>
        <dbReference type="PIRSR" id="PIRSR000138-1"/>
    </source>
</evidence>
<name>Q92NB8_RHIME</name>
<evidence type="ECO:0000256" key="2">
    <source>
        <dbReference type="ARBA" id="ARBA00022630"/>
    </source>
</evidence>
<keyword evidence="2 7" id="KW-0285">Flavoprotein</keyword>
<dbReference type="eggNOG" id="COG1304">
    <property type="taxonomic scope" value="Bacteria"/>
</dbReference>
<dbReference type="GO" id="GO:0004459">
    <property type="term" value="F:L-lactate dehydrogenase (NAD+) activity"/>
    <property type="evidence" value="ECO:0007669"/>
    <property type="project" value="TreeGrafter"/>
</dbReference>
<evidence type="ECO:0000256" key="7">
    <source>
        <dbReference type="PIRSR" id="PIRSR000138-2"/>
    </source>
</evidence>
<evidence type="ECO:0000256" key="5">
    <source>
        <dbReference type="ARBA" id="ARBA00024042"/>
    </source>
</evidence>
<comment type="cofactor">
    <cofactor evidence="1">
        <name>FMN</name>
        <dbReference type="ChEBI" id="CHEBI:58210"/>
    </cofactor>
</comment>
<gene>
    <name evidence="9" type="ORF">SMc01740</name>
</gene>
<evidence type="ECO:0000256" key="4">
    <source>
        <dbReference type="ARBA" id="ARBA00023002"/>
    </source>
</evidence>
<evidence type="ECO:0000313" key="9">
    <source>
        <dbReference type="EMBL" id="CAC46871.1"/>
    </source>
</evidence>
<reference evidence="10" key="2">
    <citation type="journal article" date="2001" name="Science">
        <title>The composite genome of the legume symbiont Sinorhizobium meliloti.</title>
        <authorList>
            <person name="Galibert F."/>
            <person name="Finan T.M."/>
            <person name="Long S.R."/>
            <person name="Puehler A."/>
            <person name="Abola P."/>
            <person name="Ampe F."/>
            <person name="Barloy-Hubler F."/>
            <person name="Barnett M.J."/>
            <person name="Becker A."/>
            <person name="Boistard P."/>
            <person name="Bothe G."/>
            <person name="Boutry M."/>
            <person name="Bowser L."/>
            <person name="Buhrmester J."/>
            <person name="Cadieu E."/>
            <person name="Capela D."/>
            <person name="Chain P."/>
            <person name="Cowie A."/>
            <person name="Davis R.W."/>
            <person name="Dreano S."/>
            <person name="Federspiel N.A."/>
            <person name="Fisher R.F."/>
            <person name="Gloux S."/>
            <person name="Godrie T."/>
            <person name="Goffeau A."/>
            <person name="Golding B."/>
            <person name="Gouzy J."/>
            <person name="Gurjal M."/>
            <person name="Hernandez-Lucas I."/>
            <person name="Hong A."/>
            <person name="Huizar L."/>
            <person name="Hyman R.W."/>
            <person name="Jones T."/>
            <person name="Kahn D."/>
            <person name="Kahn M.L."/>
            <person name="Kalman S."/>
            <person name="Keating D.H."/>
            <person name="Kiss E."/>
            <person name="Komp C."/>
            <person name="Lelaure V."/>
            <person name="Masuy D."/>
            <person name="Palm C."/>
            <person name="Peck M.C."/>
            <person name="Pohl T.M."/>
            <person name="Portetelle D."/>
            <person name="Purnelle B."/>
            <person name="Ramsperger U."/>
            <person name="Surzycki R."/>
            <person name="Thebault P."/>
            <person name="Vandenbol M."/>
            <person name="Vorhoelter F.J."/>
            <person name="Weidner S."/>
            <person name="Wells D.H."/>
            <person name="Wong K."/>
            <person name="Yeh K.-C."/>
            <person name="Batut J."/>
        </authorList>
    </citation>
    <scope>NUCLEOTIDE SEQUENCE [LARGE SCALE GENOMIC DNA]</scope>
    <source>
        <strain evidence="10">1021</strain>
    </source>
</reference>
<feature type="binding site" evidence="7">
    <location>
        <position position="221"/>
    </location>
    <ligand>
        <name>FMN</name>
        <dbReference type="ChEBI" id="CHEBI:58210"/>
    </ligand>
</feature>
<dbReference type="KEGG" id="sme:SMc01740"/>
<dbReference type="PIRSF" id="PIRSF000138">
    <property type="entry name" value="Al-hdrx_acd_dh"/>
    <property type="match status" value="1"/>
</dbReference>
<feature type="binding site" evidence="7">
    <location>
        <position position="142"/>
    </location>
    <ligand>
        <name>glyoxylate</name>
        <dbReference type="ChEBI" id="CHEBI:36655"/>
    </ligand>
</feature>
<dbReference type="InterPro" id="IPR012133">
    <property type="entry name" value="Alpha-hydoxy_acid_DH_FMN"/>
</dbReference>
<dbReference type="InterPro" id="IPR000262">
    <property type="entry name" value="FMN-dep_DH"/>
</dbReference>
<dbReference type="InterPro" id="IPR013785">
    <property type="entry name" value="Aldolase_TIM"/>
</dbReference>
<feature type="binding site" evidence="7">
    <location>
        <position position="177"/>
    </location>
    <ligand>
        <name>glyoxylate</name>
        <dbReference type="ChEBI" id="CHEBI:36655"/>
    </ligand>
</feature>
<feature type="binding site" evidence="7">
    <location>
        <begin position="299"/>
        <end position="300"/>
    </location>
    <ligand>
        <name>FMN</name>
        <dbReference type="ChEBI" id="CHEBI:58210"/>
    </ligand>
</feature>
<dbReference type="OrthoDB" id="9795032at2"/>
<reference evidence="9 10" key="1">
    <citation type="journal article" date="2001" name="Proc. Natl. Acad. Sci. U.S.A.">
        <title>Analysis of the chromosome sequence of the legume symbiont Sinorhizobium meliloti strain 1021.</title>
        <authorList>
            <person name="Capela D."/>
            <person name="Barloy-Hubler F."/>
            <person name="Gouzy J."/>
            <person name="Bothe G."/>
            <person name="Ampe F."/>
            <person name="Batut J."/>
            <person name="Boistard P."/>
            <person name="Becker A."/>
            <person name="Boutry M."/>
            <person name="Cadieu E."/>
            <person name="Dreano S."/>
            <person name="Gloux S."/>
            <person name="Godrie T."/>
            <person name="Goffeau A."/>
            <person name="Kahn D."/>
            <person name="Kiss E."/>
            <person name="Lelaure V."/>
            <person name="Masuy D."/>
            <person name="Pohl T."/>
            <person name="Portetelle D."/>
            <person name="Puehler A."/>
            <person name="Purnelle B."/>
            <person name="Ramsperger U."/>
            <person name="Renard C."/>
            <person name="Thebault P."/>
            <person name="Vandenbol M."/>
            <person name="Weidner S."/>
            <person name="Galibert F."/>
        </authorList>
    </citation>
    <scope>NUCLEOTIDE SEQUENCE [LARGE SCALE GENOMIC DNA]</scope>
    <source>
        <strain evidence="9 10">1021</strain>
    </source>
</reference>
<dbReference type="SMR" id="Q92NB8"/>
<feature type="binding site" evidence="7">
    <location>
        <position position="119"/>
    </location>
    <ligand>
        <name>FMN</name>
        <dbReference type="ChEBI" id="CHEBI:58210"/>
    </ligand>
</feature>
<keyword evidence="3 7" id="KW-0288">FMN</keyword>
<dbReference type="PATRIC" id="fig|266834.11.peg.3767"/>
<feature type="binding site" evidence="7">
    <location>
        <position position="243"/>
    </location>
    <ligand>
        <name>FMN</name>
        <dbReference type="ChEBI" id="CHEBI:58210"/>
    </ligand>
</feature>